<reference evidence="1 2" key="1">
    <citation type="submission" date="2019-09" db="EMBL/GenBank/DDBJ databases">
        <title>Draft genome sequence of Acinetobacter tandoii W4-4-4 isolated from environmental water sample.</title>
        <authorList>
            <person name="Wee S.K."/>
            <person name="Yan B."/>
            <person name="Mustaffa S.B."/>
            <person name="Yap E.P.H."/>
        </authorList>
    </citation>
    <scope>NUCLEOTIDE SEQUENCE [LARGE SCALE GENOMIC DNA]</scope>
    <source>
        <strain evidence="1 2">W4-4-4</strain>
    </source>
</reference>
<name>A0A5N4WB11_9GAMM</name>
<organism evidence="1 2">
    <name type="scientific">Acinetobacter tandoii</name>
    <dbReference type="NCBI Taxonomy" id="202954"/>
    <lineage>
        <taxon>Bacteria</taxon>
        <taxon>Pseudomonadati</taxon>
        <taxon>Pseudomonadota</taxon>
        <taxon>Gammaproteobacteria</taxon>
        <taxon>Moraxellales</taxon>
        <taxon>Moraxellaceae</taxon>
        <taxon>Acinetobacter</taxon>
    </lineage>
</organism>
<evidence type="ECO:0000313" key="1">
    <source>
        <dbReference type="EMBL" id="KAB1852315.1"/>
    </source>
</evidence>
<dbReference type="AlphaFoldDB" id="A0A5N4WB11"/>
<dbReference type="Proteomes" id="UP000325788">
    <property type="component" value="Unassembled WGS sequence"/>
</dbReference>
<comment type="caution">
    <text evidence="1">The sequence shown here is derived from an EMBL/GenBank/DDBJ whole genome shotgun (WGS) entry which is preliminary data.</text>
</comment>
<evidence type="ECO:0000313" key="2">
    <source>
        <dbReference type="Proteomes" id="UP000325788"/>
    </source>
</evidence>
<protein>
    <submittedName>
        <fullName evidence="1">Uncharacterized protein</fullName>
    </submittedName>
</protein>
<gene>
    <name evidence="1" type="ORF">F4W09_15055</name>
</gene>
<proteinExistence type="predicted"/>
<dbReference type="RefSeq" id="WP_151505259.1">
    <property type="nucleotide sequence ID" value="NZ_VXLD01000014.1"/>
</dbReference>
<accession>A0A5N4WB11</accession>
<sequence>MIYFIYSSYTLKKDVERSILATDKIKVCGKYLGIKTSPGATRAGPKDYITFQNDDGSISQFHSIPRYQNELFDLKQIYADDRICYYYSLKYTVNGNDYFISRIDILRNR</sequence>
<dbReference type="EMBL" id="VXLD01000014">
    <property type="protein sequence ID" value="KAB1852315.1"/>
    <property type="molecule type" value="Genomic_DNA"/>
</dbReference>